<evidence type="ECO:0000256" key="2">
    <source>
        <dbReference type="ARBA" id="ARBA00002681"/>
    </source>
</evidence>
<comment type="function">
    <text evidence="2 7">Hydrolysis of 6-phosphogluconolactone to 6-phosphogluconate.</text>
</comment>
<dbReference type="Gene3D" id="3.40.50.1360">
    <property type="match status" value="1"/>
</dbReference>
<organism evidence="9 10">
    <name type="scientific">Gemmatimonas groenlandica</name>
    <dbReference type="NCBI Taxonomy" id="2732249"/>
    <lineage>
        <taxon>Bacteria</taxon>
        <taxon>Pseudomonadati</taxon>
        <taxon>Gemmatimonadota</taxon>
        <taxon>Gemmatimonadia</taxon>
        <taxon>Gemmatimonadales</taxon>
        <taxon>Gemmatimonadaceae</taxon>
        <taxon>Gemmatimonas</taxon>
    </lineage>
</organism>
<evidence type="ECO:0000313" key="10">
    <source>
        <dbReference type="Proteomes" id="UP000500938"/>
    </source>
</evidence>
<dbReference type="GO" id="GO:0017057">
    <property type="term" value="F:6-phosphogluconolactonase activity"/>
    <property type="evidence" value="ECO:0007669"/>
    <property type="project" value="UniProtKB-UniRule"/>
</dbReference>
<evidence type="ECO:0000256" key="4">
    <source>
        <dbReference type="ARBA" id="ARBA00010662"/>
    </source>
</evidence>
<dbReference type="Proteomes" id="UP000500938">
    <property type="component" value="Chromosome"/>
</dbReference>
<dbReference type="EC" id="3.1.1.31" evidence="5 7"/>
<dbReference type="UniPathway" id="UPA00115">
    <property type="reaction ID" value="UER00409"/>
</dbReference>
<feature type="domain" description="Glucosamine/galactosamine-6-phosphate isomerase" evidence="8">
    <location>
        <begin position="9"/>
        <end position="214"/>
    </location>
</feature>
<evidence type="ECO:0000256" key="6">
    <source>
        <dbReference type="ARBA" id="ARBA00020337"/>
    </source>
</evidence>
<evidence type="ECO:0000313" key="9">
    <source>
        <dbReference type="EMBL" id="QJR34044.1"/>
    </source>
</evidence>
<dbReference type="PANTHER" id="PTHR11054:SF0">
    <property type="entry name" value="6-PHOSPHOGLUCONOLACTONASE"/>
    <property type="match status" value="1"/>
</dbReference>
<dbReference type="InterPro" id="IPR039104">
    <property type="entry name" value="6PGL"/>
</dbReference>
<dbReference type="InterPro" id="IPR037171">
    <property type="entry name" value="NagB/RpiA_transferase-like"/>
</dbReference>
<comment type="similarity">
    <text evidence="4 7">Belongs to the glucosamine/galactosamine-6-phosphate isomerase family. 6-phosphogluconolactonase subfamily.</text>
</comment>
<protein>
    <recommendedName>
        <fullName evidence="6 7">6-phosphogluconolactonase</fullName>
        <shortName evidence="7">6PGL</shortName>
        <ecNumber evidence="5 7">3.1.1.31</ecNumber>
    </recommendedName>
</protein>
<accession>A0A6M4IG19</accession>
<evidence type="ECO:0000256" key="5">
    <source>
        <dbReference type="ARBA" id="ARBA00013198"/>
    </source>
</evidence>
<dbReference type="AlphaFoldDB" id="A0A6M4IG19"/>
<dbReference type="Pfam" id="PF01182">
    <property type="entry name" value="Glucosamine_iso"/>
    <property type="match status" value="1"/>
</dbReference>
<dbReference type="InterPro" id="IPR005900">
    <property type="entry name" value="6-phosphogluconolactonase_DevB"/>
</dbReference>
<dbReference type="SUPFAM" id="SSF100950">
    <property type="entry name" value="NagB/RpiA/CoA transferase-like"/>
    <property type="match status" value="1"/>
</dbReference>
<dbReference type="CDD" id="cd01400">
    <property type="entry name" value="6PGL"/>
    <property type="match status" value="1"/>
</dbReference>
<name>A0A6M4IG19_9BACT</name>
<dbReference type="NCBIfam" id="TIGR01198">
    <property type="entry name" value="pgl"/>
    <property type="match status" value="1"/>
</dbReference>
<evidence type="ECO:0000259" key="8">
    <source>
        <dbReference type="Pfam" id="PF01182"/>
    </source>
</evidence>
<evidence type="ECO:0000256" key="3">
    <source>
        <dbReference type="ARBA" id="ARBA00004961"/>
    </source>
</evidence>
<keyword evidence="10" id="KW-1185">Reference proteome</keyword>
<dbReference type="PANTHER" id="PTHR11054">
    <property type="entry name" value="6-PHOSPHOGLUCONOLACTONASE"/>
    <property type="match status" value="1"/>
</dbReference>
<dbReference type="EMBL" id="CP053085">
    <property type="protein sequence ID" value="QJR34044.1"/>
    <property type="molecule type" value="Genomic_DNA"/>
</dbReference>
<dbReference type="InterPro" id="IPR006148">
    <property type="entry name" value="Glc/Gal-6P_isomerase"/>
</dbReference>
<sequence length="231" mass="24940">MREEILADVHAVARRGADVIADAAREAVTARGRFLLAISGGTTPWLMLRHLADLHVQWSAVELFQTDERIAPAGHIERNLTHLTHALLDRVPEPPAAVHAMPVEMPDYADAARRYADSIRAVAGDPPVFDLVHLGLGEDGHTASLVPNDPVLDEAATAVAVTGEYGGRRRMTLTYPVLAHARRILWVVTGAGKAPMLNRLRAGDQTIPAGRVRSDRALLLADRAAGHLSQP</sequence>
<keyword evidence="7 9" id="KW-0378">Hydrolase</keyword>
<gene>
    <name evidence="7 9" type="primary">pgl</name>
    <name evidence="9" type="ORF">HKW67_00200</name>
</gene>
<evidence type="ECO:0000256" key="1">
    <source>
        <dbReference type="ARBA" id="ARBA00000832"/>
    </source>
</evidence>
<comment type="catalytic activity">
    <reaction evidence="1 7">
        <text>6-phospho-D-glucono-1,5-lactone + H2O = 6-phospho-D-gluconate + H(+)</text>
        <dbReference type="Rhea" id="RHEA:12556"/>
        <dbReference type="ChEBI" id="CHEBI:15377"/>
        <dbReference type="ChEBI" id="CHEBI:15378"/>
        <dbReference type="ChEBI" id="CHEBI:57955"/>
        <dbReference type="ChEBI" id="CHEBI:58759"/>
        <dbReference type="EC" id="3.1.1.31"/>
    </reaction>
</comment>
<dbReference type="GO" id="GO:0005975">
    <property type="term" value="P:carbohydrate metabolic process"/>
    <property type="evidence" value="ECO:0007669"/>
    <property type="project" value="UniProtKB-UniRule"/>
</dbReference>
<dbReference type="RefSeq" id="WP_171223470.1">
    <property type="nucleotide sequence ID" value="NZ_CP053085.1"/>
</dbReference>
<proteinExistence type="inferred from homology"/>
<dbReference type="KEGG" id="ggr:HKW67_00200"/>
<reference evidence="9 10" key="1">
    <citation type="submission" date="2020-05" db="EMBL/GenBank/DDBJ databases">
        <title>Complete genome sequence of Gemmatimonas greenlandica TET16.</title>
        <authorList>
            <person name="Zeng Y."/>
        </authorList>
    </citation>
    <scope>NUCLEOTIDE SEQUENCE [LARGE SCALE GENOMIC DNA]</scope>
    <source>
        <strain evidence="9 10">TET16</strain>
    </source>
</reference>
<comment type="pathway">
    <text evidence="3 7">Carbohydrate degradation; pentose phosphate pathway; D-ribulose 5-phosphate from D-glucose 6-phosphate (oxidative stage): step 2/3.</text>
</comment>
<dbReference type="GO" id="GO:0006098">
    <property type="term" value="P:pentose-phosphate shunt"/>
    <property type="evidence" value="ECO:0007669"/>
    <property type="project" value="UniProtKB-UniPathway"/>
</dbReference>
<evidence type="ECO:0000256" key="7">
    <source>
        <dbReference type="RuleBase" id="RU365095"/>
    </source>
</evidence>